<dbReference type="Proteomes" id="UP000198862">
    <property type="component" value="Unassembled WGS sequence"/>
</dbReference>
<dbReference type="AlphaFoldDB" id="A0A1I1TBR3"/>
<dbReference type="PRINTS" id="PR00173">
    <property type="entry name" value="EDTRNSPORT"/>
</dbReference>
<feature type="transmembrane region" description="Helical" evidence="1">
    <location>
        <begin position="102"/>
        <end position="127"/>
    </location>
</feature>
<gene>
    <name evidence="2" type="ORF">SAMN02745724_04846</name>
</gene>
<dbReference type="OrthoDB" id="653763at2"/>
<dbReference type="Pfam" id="PF05684">
    <property type="entry name" value="DUF819"/>
    <property type="match status" value="1"/>
</dbReference>
<keyword evidence="3" id="KW-1185">Reference proteome</keyword>
<feature type="transmembrane region" description="Helical" evidence="1">
    <location>
        <begin position="331"/>
        <end position="351"/>
    </location>
</feature>
<dbReference type="RefSeq" id="WP_091990891.1">
    <property type="nucleotide sequence ID" value="NZ_FOLO01000068.1"/>
</dbReference>
<name>A0A1I1TBR3_9GAMM</name>
<feature type="transmembrane region" description="Helical" evidence="1">
    <location>
        <begin position="234"/>
        <end position="255"/>
    </location>
</feature>
<dbReference type="PANTHER" id="PTHR34289:SF8">
    <property type="entry name" value="DUF819 DOMAIN-CONTAINING PROTEIN"/>
    <property type="match status" value="1"/>
</dbReference>
<organism evidence="2 3">
    <name type="scientific">Pseudoalteromonas denitrificans DSM 6059</name>
    <dbReference type="NCBI Taxonomy" id="1123010"/>
    <lineage>
        <taxon>Bacteria</taxon>
        <taxon>Pseudomonadati</taxon>
        <taxon>Pseudomonadota</taxon>
        <taxon>Gammaproteobacteria</taxon>
        <taxon>Alteromonadales</taxon>
        <taxon>Pseudoalteromonadaceae</taxon>
        <taxon>Pseudoalteromonas</taxon>
    </lineage>
</organism>
<dbReference type="InterPro" id="IPR008537">
    <property type="entry name" value="DUF819"/>
</dbReference>
<feature type="transmembrane region" description="Helical" evidence="1">
    <location>
        <begin position="40"/>
        <end position="63"/>
    </location>
</feature>
<feature type="transmembrane region" description="Helical" evidence="1">
    <location>
        <begin position="389"/>
        <end position="412"/>
    </location>
</feature>
<keyword evidence="1" id="KW-1133">Transmembrane helix</keyword>
<accession>A0A1I1TBR3</accession>
<sequence>MADTHSALITNDAVVLGLLAIILGFIFKTSSSQNSFWVKFYKYVPALLLCYFLPSLLNTFGIVDGHSSNVYYVASRFLLPACLILLTISIDLKAILNLGPKALIMFLTGTLGIVIGGPIAILVMSAISPEIVGGHGPDAVWRGMTTVAGSWIGGGANQASMKEMFEVGGDIFSVMVTVDVIVANMWMAVLLLMAANHKKIDAKTGADTSAIEDLKNRVQKYHAEHARMPTLNDYMTIIAIAFGITGLAHFAADILGPYFGNNFAWASEYSLNSKFFWLIVISTTIGISLSFTKVRHIEAFGASKVASSFLYILVASIGLHMNVTAMFDNPGLFVVGGIWMLIHASLMLIVAKLIKAPLFYMAVGSQANVGGAASAPVVAAAFHPSLAPVGVLLAVLGYGVGTYMAYICGLMMQAVAP</sequence>
<reference evidence="2 3" key="1">
    <citation type="submission" date="2016-10" db="EMBL/GenBank/DDBJ databases">
        <authorList>
            <person name="de Groot N.N."/>
        </authorList>
    </citation>
    <scope>NUCLEOTIDE SEQUENCE [LARGE SCALE GENOMIC DNA]</scope>
    <source>
        <strain evidence="2 3">DSM 6059</strain>
    </source>
</reference>
<feature type="transmembrane region" description="Helical" evidence="1">
    <location>
        <begin position="306"/>
        <end position="325"/>
    </location>
</feature>
<evidence type="ECO:0000313" key="2">
    <source>
        <dbReference type="EMBL" id="SFD56087.1"/>
    </source>
</evidence>
<feature type="transmembrane region" description="Helical" evidence="1">
    <location>
        <begin position="275"/>
        <end position="294"/>
    </location>
</feature>
<feature type="transmembrane region" description="Helical" evidence="1">
    <location>
        <begin position="171"/>
        <end position="193"/>
    </location>
</feature>
<dbReference type="EMBL" id="FOLO01000068">
    <property type="protein sequence ID" value="SFD56087.1"/>
    <property type="molecule type" value="Genomic_DNA"/>
</dbReference>
<protein>
    <submittedName>
        <fullName evidence="2">Uncharacterized membrane protein</fullName>
    </submittedName>
</protein>
<feature type="transmembrane region" description="Helical" evidence="1">
    <location>
        <begin position="69"/>
        <end position="90"/>
    </location>
</feature>
<keyword evidence="1" id="KW-0472">Membrane</keyword>
<feature type="transmembrane region" description="Helical" evidence="1">
    <location>
        <begin position="358"/>
        <end position="383"/>
    </location>
</feature>
<dbReference type="STRING" id="1123010.SAMN02745724_04846"/>
<keyword evidence="1" id="KW-0812">Transmembrane</keyword>
<evidence type="ECO:0000256" key="1">
    <source>
        <dbReference type="SAM" id="Phobius"/>
    </source>
</evidence>
<feature type="transmembrane region" description="Helical" evidence="1">
    <location>
        <begin position="6"/>
        <end position="28"/>
    </location>
</feature>
<dbReference type="PANTHER" id="PTHR34289">
    <property type="entry name" value="PROTEIN, PUTATIVE (DUF819)-RELATED"/>
    <property type="match status" value="1"/>
</dbReference>
<proteinExistence type="predicted"/>
<evidence type="ECO:0000313" key="3">
    <source>
        <dbReference type="Proteomes" id="UP000198862"/>
    </source>
</evidence>